<dbReference type="OMA" id="HIFIGAV"/>
<proteinExistence type="predicted"/>
<protein>
    <recommendedName>
        <fullName evidence="1">BBC1/AIM3 cysteine proteinase-fold domain-containing protein</fullName>
    </recommendedName>
</protein>
<dbReference type="AlphaFoldDB" id="C4JIR4"/>
<evidence type="ECO:0000259" key="1">
    <source>
        <dbReference type="Pfam" id="PF25459"/>
    </source>
</evidence>
<dbReference type="OrthoDB" id="3357271at2759"/>
<feature type="domain" description="BBC1/AIM3 cysteine proteinase-fold" evidence="1">
    <location>
        <begin position="109"/>
        <end position="283"/>
    </location>
</feature>
<dbReference type="Proteomes" id="UP000002058">
    <property type="component" value="Unassembled WGS sequence"/>
</dbReference>
<accession>C4JIR4</accession>
<organism evidence="2 3">
    <name type="scientific">Uncinocarpus reesii (strain UAMH 1704)</name>
    <dbReference type="NCBI Taxonomy" id="336963"/>
    <lineage>
        <taxon>Eukaryota</taxon>
        <taxon>Fungi</taxon>
        <taxon>Dikarya</taxon>
        <taxon>Ascomycota</taxon>
        <taxon>Pezizomycotina</taxon>
        <taxon>Eurotiomycetes</taxon>
        <taxon>Eurotiomycetidae</taxon>
        <taxon>Onygenales</taxon>
        <taxon>Onygenaceae</taxon>
        <taxon>Uncinocarpus</taxon>
    </lineage>
</organism>
<name>C4JIR4_UNCRE</name>
<evidence type="ECO:0000313" key="2">
    <source>
        <dbReference type="EMBL" id="EEP78076.1"/>
    </source>
</evidence>
<keyword evidence="3" id="KW-1185">Reference proteome</keyword>
<dbReference type="InterPro" id="IPR057402">
    <property type="entry name" value="AIM3_BBC1_C"/>
</dbReference>
<dbReference type="eggNOG" id="ENOG502S09A">
    <property type="taxonomic scope" value="Eukaryota"/>
</dbReference>
<dbReference type="Gene3D" id="3.90.1720.60">
    <property type="match status" value="1"/>
</dbReference>
<dbReference type="InParanoid" id="C4JIR4"/>
<dbReference type="EMBL" id="CH476615">
    <property type="protein sequence ID" value="EEP78076.1"/>
    <property type="molecule type" value="Genomic_DNA"/>
</dbReference>
<dbReference type="Pfam" id="PF25459">
    <property type="entry name" value="AIM3_BBC1_C"/>
    <property type="match status" value="1"/>
</dbReference>
<dbReference type="KEGG" id="ure:UREG_02925"/>
<evidence type="ECO:0000313" key="3">
    <source>
        <dbReference type="Proteomes" id="UP000002058"/>
    </source>
</evidence>
<dbReference type="VEuPathDB" id="FungiDB:UREG_02925"/>
<reference evidence="3" key="1">
    <citation type="journal article" date="2009" name="Genome Res.">
        <title>Comparative genomic analyses of the human fungal pathogens Coccidioides and their relatives.</title>
        <authorList>
            <person name="Sharpton T.J."/>
            <person name="Stajich J.E."/>
            <person name="Rounsley S.D."/>
            <person name="Gardner M.J."/>
            <person name="Wortman J.R."/>
            <person name="Jordar V.S."/>
            <person name="Maiti R."/>
            <person name="Kodira C.D."/>
            <person name="Neafsey D.E."/>
            <person name="Zeng Q."/>
            <person name="Hung C.-Y."/>
            <person name="McMahan C."/>
            <person name="Muszewska A."/>
            <person name="Grynberg M."/>
            <person name="Mandel M.A."/>
            <person name="Kellner E.M."/>
            <person name="Barker B.M."/>
            <person name="Galgiani J.N."/>
            <person name="Orbach M.J."/>
            <person name="Kirkland T.N."/>
            <person name="Cole G.T."/>
            <person name="Henn M.R."/>
            <person name="Birren B.W."/>
            <person name="Taylor J.W."/>
        </authorList>
    </citation>
    <scope>NUCLEOTIDE SEQUENCE [LARGE SCALE GENOMIC DNA]</scope>
    <source>
        <strain evidence="3">UAMH 1704</strain>
    </source>
</reference>
<dbReference type="RefSeq" id="XP_002543409.1">
    <property type="nucleotide sequence ID" value="XM_002543363.1"/>
</dbReference>
<gene>
    <name evidence="2" type="ORF">UREG_02925</name>
</gene>
<dbReference type="GeneID" id="8443541"/>
<sequence>MPSHPSENIPLALSTNWFLTQPPTFPYPELRAHAPISSATYTWECTECFDTHLSSPASRPSQDWTLIGAVQWEIDMSISKLRIRWNTADIPGTLRADIKHIPSIAATSHSPLTPDQLRLASQWYAPHILSFARSHLYTTVADGECWSLASAALHHARHAAVRDGHEPPRPSTGRVHGHLILDWSVSSHFPPDGILKAADVRAGDIMELSDAHFRHRRALLGGLVTGEENVRVGEHTAIVEWVRGVEMGVLEQNARVERVVMEGKYDLGEMMKGRVMVYRPVGGASTGVLSLEGVCEQW</sequence>
<dbReference type="HOGENOM" id="CLU_915292_0_0_1"/>